<dbReference type="InterPro" id="IPR051799">
    <property type="entry name" value="NADH_flavin_oxidoreductase"/>
</dbReference>
<protein>
    <submittedName>
        <fullName evidence="4">Probable NADH-dependent flavin oxidoreductase yqiG</fullName>
    </submittedName>
</protein>
<dbReference type="SUPFAM" id="SSF51395">
    <property type="entry name" value="FMN-linked oxidoreductases"/>
    <property type="match status" value="1"/>
</dbReference>
<feature type="domain" description="NADH:flavin oxidoreductase/NADH oxidase N-terminal" evidence="3">
    <location>
        <begin position="1"/>
        <end position="48"/>
    </location>
</feature>
<dbReference type="PANTHER" id="PTHR43656">
    <property type="entry name" value="BINDING OXIDOREDUCTASE, PUTATIVE (AFU_ORTHOLOGUE AFUA_2G08260)-RELATED"/>
    <property type="match status" value="1"/>
</dbReference>
<evidence type="ECO:0000256" key="1">
    <source>
        <dbReference type="ARBA" id="ARBA00022630"/>
    </source>
</evidence>
<reference evidence="4" key="1">
    <citation type="submission" date="2015-10" db="EMBL/GenBank/DDBJ databases">
        <authorList>
            <person name="Gilbert D.G."/>
        </authorList>
    </citation>
    <scope>NUCLEOTIDE SEQUENCE</scope>
    <source>
        <strain evidence="4">Pg-3b</strain>
    </source>
</reference>
<evidence type="ECO:0000259" key="3">
    <source>
        <dbReference type="Pfam" id="PF00724"/>
    </source>
</evidence>
<evidence type="ECO:0000313" key="4">
    <source>
        <dbReference type="EMBL" id="CUR37586.1"/>
    </source>
</evidence>
<proteinExistence type="predicted"/>
<dbReference type="Pfam" id="PF00724">
    <property type="entry name" value="Oxidored_FMN"/>
    <property type="match status" value="1"/>
</dbReference>
<dbReference type="InterPro" id="IPR013785">
    <property type="entry name" value="Aldolase_TIM"/>
</dbReference>
<name>A0A0U5JI08_LIMRT</name>
<organism evidence="4">
    <name type="scientific">Limosilactobacillus reuteri</name>
    <name type="common">Lactobacillus reuteri</name>
    <dbReference type="NCBI Taxonomy" id="1598"/>
    <lineage>
        <taxon>Bacteria</taxon>
        <taxon>Bacillati</taxon>
        <taxon>Bacillota</taxon>
        <taxon>Bacilli</taxon>
        <taxon>Lactobacillales</taxon>
        <taxon>Lactobacillaceae</taxon>
        <taxon>Limosilactobacillus</taxon>
    </lineage>
</organism>
<keyword evidence="2" id="KW-0560">Oxidoreductase</keyword>
<dbReference type="AlphaFoldDB" id="A0A0U5JI08"/>
<sequence length="48" mass="5283">MTDAEVHEIVHSFAYATKLAIRAGLDGVEIHGANGWLIQQFVSATYNH</sequence>
<dbReference type="GO" id="GO:0016491">
    <property type="term" value="F:oxidoreductase activity"/>
    <property type="evidence" value="ECO:0007669"/>
    <property type="project" value="UniProtKB-KW"/>
</dbReference>
<dbReference type="GO" id="GO:0010181">
    <property type="term" value="F:FMN binding"/>
    <property type="evidence" value="ECO:0007669"/>
    <property type="project" value="InterPro"/>
</dbReference>
<dbReference type="InterPro" id="IPR001155">
    <property type="entry name" value="OxRdtase_FMN_N"/>
</dbReference>
<keyword evidence="1" id="KW-0285">Flavoprotein</keyword>
<dbReference type="EMBL" id="LN887277">
    <property type="protein sequence ID" value="CUR37586.1"/>
    <property type="molecule type" value="Genomic_DNA"/>
</dbReference>
<accession>A0A0U5JI08</accession>
<dbReference type="PANTHER" id="PTHR43656:SF2">
    <property type="entry name" value="BINDING OXIDOREDUCTASE, PUTATIVE (AFU_ORTHOLOGUE AFUA_2G08260)-RELATED"/>
    <property type="match status" value="1"/>
</dbReference>
<evidence type="ECO:0000256" key="2">
    <source>
        <dbReference type="ARBA" id="ARBA00023002"/>
    </source>
</evidence>
<gene>
    <name evidence="4" type="ORF">LRLP16767_LRPG3B_01384</name>
</gene>
<dbReference type="Gene3D" id="3.20.20.70">
    <property type="entry name" value="Aldolase class I"/>
    <property type="match status" value="1"/>
</dbReference>